<dbReference type="PANTHER" id="PTHR12128:SF66">
    <property type="entry name" value="4-HYDROXY-2-OXOGLUTARATE ALDOLASE, MITOCHONDRIAL"/>
    <property type="match status" value="1"/>
</dbReference>
<keyword evidence="3" id="KW-0704">Schiff base</keyword>
<dbReference type="Pfam" id="PF00701">
    <property type="entry name" value="DHDPS"/>
    <property type="match status" value="1"/>
</dbReference>
<gene>
    <name evidence="4" type="ORF">E5988_08750</name>
</gene>
<comment type="similarity">
    <text evidence="1">Belongs to the DapA family.</text>
</comment>
<dbReference type="InterPro" id="IPR002220">
    <property type="entry name" value="DapA-like"/>
</dbReference>
<dbReference type="SMART" id="SM01130">
    <property type="entry name" value="DHDPS"/>
    <property type="match status" value="1"/>
</dbReference>
<name>A0ABY2QHZ2_9SPHN</name>
<dbReference type="PANTHER" id="PTHR12128">
    <property type="entry name" value="DIHYDRODIPICOLINATE SYNTHASE"/>
    <property type="match status" value="1"/>
</dbReference>
<sequence length="365" mass="40091">MLPLLTNTVTFPSCHCKVGRYGYKCSLIASHDESISVMRPQTESRFMKKFRGSYTVAVTPFSTDGATVDVGALRSFLDWQIDCGVPGIIMLGTTGEFLTISREERRTIVEETVKHVDGRMDVLVGTMDAYTPNAVAHSAEAQALGADGLMIIPPYYYTPTDDEIFAYYRAICDAVTVPIMVYNNPVTSNRDMSAALIARLTNAFEQVRYIKEASMDVARVYDIVEETGGVMNVFAGERPVESFLLGAVGYVNPYGNYLPYSTTRMWELLEEGRVRDAAAIQHLVHRADRIIAEGHPTYGHQCYSKALAAAVGHPVGDVRQPLTTFASLGDEGKQKLAAILAIFEEIDALMKDIDARKTDTVGTAA</sequence>
<organism evidence="4 5">
    <name type="scientific">Sphingomonas olei</name>
    <dbReference type="NCBI Taxonomy" id="1886787"/>
    <lineage>
        <taxon>Bacteria</taxon>
        <taxon>Pseudomonadati</taxon>
        <taxon>Pseudomonadota</taxon>
        <taxon>Alphaproteobacteria</taxon>
        <taxon>Sphingomonadales</taxon>
        <taxon>Sphingomonadaceae</taxon>
        <taxon>Sphingomonas</taxon>
    </lineage>
</organism>
<dbReference type="InterPro" id="IPR013785">
    <property type="entry name" value="Aldolase_TIM"/>
</dbReference>
<accession>A0ABY2QHZ2</accession>
<keyword evidence="2" id="KW-0456">Lyase</keyword>
<comment type="caution">
    <text evidence="4">The sequence shown here is derived from an EMBL/GenBank/DDBJ whole genome shotgun (WGS) entry which is preliminary data.</text>
</comment>
<evidence type="ECO:0000313" key="5">
    <source>
        <dbReference type="Proteomes" id="UP000308038"/>
    </source>
</evidence>
<proteinExistence type="inferred from homology"/>
<dbReference type="PRINTS" id="PR00146">
    <property type="entry name" value="DHPICSNTHASE"/>
</dbReference>
<evidence type="ECO:0000313" key="4">
    <source>
        <dbReference type="EMBL" id="THG40248.1"/>
    </source>
</evidence>
<evidence type="ECO:0000256" key="3">
    <source>
        <dbReference type="ARBA" id="ARBA00023270"/>
    </source>
</evidence>
<dbReference type="InterPro" id="IPR020624">
    <property type="entry name" value="Schiff_base-form_aldolases_CS"/>
</dbReference>
<evidence type="ECO:0000256" key="1">
    <source>
        <dbReference type="ARBA" id="ARBA00007592"/>
    </source>
</evidence>
<dbReference type="EMBL" id="SSTI01000005">
    <property type="protein sequence ID" value="THG40248.1"/>
    <property type="molecule type" value="Genomic_DNA"/>
</dbReference>
<dbReference type="Proteomes" id="UP000308038">
    <property type="component" value="Unassembled WGS sequence"/>
</dbReference>
<dbReference type="CDD" id="cd00408">
    <property type="entry name" value="DHDPS-like"/>
    <property type="match status" value="1"/>
</dbReference>
<evidence type="ECO:0000256" key="2">
    <source>
        <dbReference type="ARBA" id="ARBA00023239"/>
    </source>
</evidence>
<reference evidence="4 5" key="1">
    <citation type="submission" date="2019-04" db="EMBL/GenBank/DDBJ databases">
        <title>Microbes associate with the intestines of laboratory mice.</title>
        <authorList>
            <person name="Navarre W."/>
            <person name="Wong E."/>
            <person name="Huang K.C."/>
            <person name="Tropini C."/>
            <person name="Ng K."/>
            <person name="Yu B."/>
        </authorList>
    </citation>
    <scope>NUCLEOTIDE SEQUENCE [LARGE SCALE GENOMIC DNA]</scope>
    <source>
        <strain evidence="4 5">NM83_B4-11</strain>
    </source>
</reference>
<dbReference type="Gene3D" id="3.20.20.70">
    <property type="entry name" value="Aldolase class I"/>
    <property type="match status" value="1"/>
</dbReference>
<protein>
    <submittedName>
        <fullName evidence="4">Dihydrodipicolinate synthase family protein</fullName>
    </submittedName>
</protein>
<keyword evidence="5" id="KW-1185">Reference proteome</keyword>
<dbReference type="SUPFAM" id="SSF51569">
    <property type="entry name" value="Aldolase"/>
    <property type="match status" value="1"/>
</dbReference>
<dbReference type="PROSITE" id="PS00665">
    <property type="entry name" value="DHDPS_1"/>
    <property type="match status" value="1"/>
</dbReference>